<accession>A0AA39TQL4</accession>
<sequence>RYAKASSDEGWEWEALQPYIRKNERFVAPANYHDITGQFDPAAYGFDGINLPGFPRGTDNLIIQATSELPDEFPFNLDYNSGYQLGIGWAPMTVGNGTRSSLQVSHLGPQYIGRRNLHVLINAHVTRILRSCIEYNHVPPTFGAVKFTQDTRGEVGLKEIICSAGSVGTRHILLNSGIGDRPSC</sequence>
<dbReference type="GO" id="GO:0050660">
    <property type="term" value="F:flavin adenine dinucleotide binding"/>
    <property type="evidence" value="ECO:0007669"/>
    <property type="project" value="InterPro"/>
</dbReference>
<evidence type="ECO:0000256" key="2">
    <source>
        <dbReference type="ARBA" id="ARBA00010790"/>
    </source>
</evidence>
<keyword evidence="3" id="KW-0285">Flavoprotein</keyword>
<evidence type="ECO:0000256" key="4">
    <source>
        <dbReference type="ARBA" id="ARBA00022729"/>
    </source>
</evidence>
<evidence type="ECO:0000256" key="3">
    <source>
        <dbReference type="ARBA" id="ARBA00022630"/>
    </source>
</evidence>
<dbReference type="AlphaFoldDB" id="A0AA39TQL4"/>
<evidence type="ECO:0000313" key="10">
    <source>
        <dbReference type="Proteomes" id="UP001175211"/>
    </source>
</evidence>
<dbReference type="Pfam" id="PF00732">
    <property type="entry name" value="GMC_oxred_N"/>
    <property type="match status" value="1"/>
</dbReference>
<dbReference type="SUPFAM" id="SSF51905">
    <property type="entry name" value="FAD/NAD(P)-binding domain"/>
    <property type="match status" value="1"/>
</dbReference>
<dbReference type="GeneID" id="85350957"/>
<dbReference type="Gene3D" id="3.50.50.60">
    <property type="entry name" value="FAD/NAD(P)-binding domain"/>
    <property type="match status" value="1"/>
</dbReference>
<evidence type="ECO:0000256" key="5">
    <source>
        <dbReference type="ARBA" id="ARBA00022827"/>
    </source>
</evidence>
<dbReference type="InterPro" id="IPR012132">
    <property type="entry name" value="GMC_OxRdtase"/>
</dbReference>
<dbReference type="InterPro" id="IPR036188">
    <property type="entry name" value="FAD/NAD-bd_sf"/>
</dbReference>
<evidence type="ECO:0000256" key="6">
    <source>
        <dbReference type="ARBA" id="ARBA00023002"/>
    </source>
</evidence>
<evidence type="ECO:0000256" key="1">
    <source>
        <dbReference type="ARBA" id="ARBA00001974"/>
    </source>
</evidence>
<evidence type="ECO:0000256" key="7">
    <source>
        <dbReference type="ARBA" id="ARBA00023180"/>
    </source>
</evidence>
<gene>
    <name evidence="9" type="ORF">EV420DRAFT_1267807</name>
</gene>
<dbReference type="Proteomes" id="UP001175211">
    <property type="component" value="Unassembled WGS sequence"/>
</dbReference>
<keyword evidence="4" id="KW-0732">Signal</keyword>
<keyword evidence="10" id="KW-1185">Reference proteome</keyword>
<dbReference type="RefSeq" id="XP_060332643.1">
    <property type="nucleotide sequence ID" value="XM_060467409.1"/>
</dbReference>
<protein>
    <recommendedName>
        <fullName evidence="8">Glucose-methanol-choline oxidoreductase N-terminal domain-containing protein</fullName>
    </recommendedName>
</protein>
<dbReference type="PANTHER" id="PTHR11552">
    <property type="entry name" value="GLUCOSE-METHANOL-CHOLINE GMC OXIDOREDUCTASE"/>
    <property type="match status" value="1"/>
</dbReference>
<feature type="domain" description="Glucose-methanol-choline oxidoreductase N-terminal" evidence="8">
    <location>
        <begin position="62"/>
        <end position="182"/>
    </location>
</feature>
<comment type="cofactor">
    <cofactor evidence="1">
        <name>FAD</name>
        <dbReference type="ChEBI" id="CHEBI:57692"/>
    </cofactor>
</comment>
<dbReference type="EMBL" id="JAUEPS010000012">
    <property type="protein sequence ID" value="KAK0460604.1"/>
    <property type="molecule type" value="Genomic_DNA"/>
</dbReference>
<comment type="similarity">
    <text evidence="2">Belongs to the GMC oxidoreductase family.</text>
</comment>
<evidence type="ECO:0000313" key="9">
    <source>
        <dbReference type="EMBL" id="KAK0460604.1"/>
    </source>
</evidence>
<proteinExistence type="inferred from homology"/>
<keyword evidence="7" id="KW-0325">Glycoprotein</keyword>
<dbReference type="Gene3D" id="3.30.560.10">
    <property type="entry name" value="Glucose Oxidase, domain 3"/>
    <property type="match status" value="1"/>
</dbReference>
<dbReference type="GO" id="GO:0016614">
    <property type="term" value="F:oxidoreductase activity, acting on CH-OH group of donors"/>
    <property type="evidence" value="ECO:0007669"/>
    <property type="project" value="InterPro"/>
</dbReference>
<feature type="non-terminal residue" evidence="9">
    <location>
        <position position="184"/>
    </location>
</feature>
<reference evidence="9" key="1">
    <citation type="submission" date="2023-06" db="EMBL/GenBank/DDBJ databases">
        <authorList>
            <consortium name="Lawrence Berkeley National Laboratory"/>
            <person name="Ahrendt S."/>
            <person name="Sahu N."/>
            <person name="Indic B."/>
            <person name="Wong-Bajracharya J."/>
            <person name="Merenyi Z."/>
            <person name="Ke H.-M."/>
            <person name="Monk M."/>
            <person name="Kocsube S."/>
            <person name="Drula E."/>
            <person name="Lipzen A."/>
            <person name="Balint B."/>
            <person name="Henrissat B."/>
            <person name="Andreopoulos B."/>
            <person name="Martin F.M."/>
            <person name="Harder C.B."/>
            <person name="Rigling D."/>
            <person name="Ford K.L."/>
            <person name="Foster G.D."/>
            <person name="Pangilinan J."/>
            <person name="Papanicolaou A."/>
            <person name="Barry K."/>
            <person name="LaButti K."/>
            <person name="Viragh M."/>
            <person name="Koriabine M."/>
            <person name="Yan M."/>
            <person name="Riley R."/>
            <person name="Champramary S."/>
            <person name="Plett K.L."/>
            <person name="Tsai I.J."/>
            <person name="Slot J."/>
            <person name="Sipos G."/>
            <person name="Plett J."/>
            <person name="Nagy L.G."/>
            <person name="Grigoriev I.V."/>
        </authorList>
    </citation>
    <scope>NUCLEOTIDE SEQUENCE</scope>
    <source>
        <strain evidence="9">CCBAS 213</strain>
    </source>
</reference>
<keyword evidence="6" id="KW-0560">Oxidoreductase</keyword>
<dbReference type="InterPro" id="IPR000172">
    <property type="entry name" value="GMC_OxRdtase_N"/>
</dbReference>
<keyword evidence="5" id="KW-0274">FAD</keyword>
<comment type="caution">
    <text evidence="9">The sequence shown here is derived from an EMBL/GenBank/DDBJ whole genome shotgun (WGS) entry which is preliminary data.</text>
</comment>
<evidence type="ECO:0000259" key="8">
    <source>
        <dbReference type="Pfam" id="PF00732"/>
    </source>
</evidence>
<dbReference type="PANTHER" id="PTHR11552:SF201">
    <property type="entry name" value="GLUCOSE-METHANOL-CHOLINE OXIDOREDUCTASE N-TERMINAL DOMAIN-CONTAINING PROTEIN"/>
    <property type="match status" value="1"/>
</dbReference>
<organism evidence="9 10">
    <name type="scientific">Armillaria tabescens</name>
    <name type="common">Ringless honey mushroom</name>
    <name type="synonym">Agaricus tabescens</name>
    <dbReference type="NCBI Taxonomy" id="1929756"/>
    <lineage>
        <taxon>Eukaryota</taxon>
        <taxon>Fungi</taxon>
        <taxon>Dikarya</taxon>
        <taxon>Basidiomycota</taxon>
        <taxon>Agaricomycotina</taxon>
        <taxon>Agaricomycetes</taxon>
        <taxon>Agaricomycetidae</taxon>
        <taxon>Agaricales</taxon>
        <taxon>Marasmiineae</taxon>
        <taxon>Physalacriaceae</taxon>
        <taxon>Desarmillaria</taxon>
    </lineage>
</organism>
<name>A0AA39TQL4_ARMTA</name>